<dbReference type="InterPro" id="IPR000120">
    <property type="entry name" value="Amidase"/>
</dbReference>
<dbReference type="AlphaFoldDB" id="A0A6J6T7U0"/>
<proteinExistence type="predicted"/>
<sequence length="463" mass="49586">MRDGSPITWPVRELVAAFTARELSPVEVATEALDRIAALDPELHAFVTIDRSMTLQQAQQSEQAYRTGNPRALEGIPISVKDAFHISGLPTTLGSLHHLNDIATMDSGVVRRLRASGAVFTGKTNTAEFGQSATTDNLLGPDTLNPWDPSRTSGGSSGGAAASVAAGLSALAVGSDGGGSVRIPAAFCGLFGIKPTRGRCPDEGGFRAMTDFVSPGPLAWTAADARPLLEVLSGRHYPRRLLRPLVIGYCAQPEGRPVHPGIRTSLDQVAGLLEQLGHKVIEMDLPLGGWNEVFGPLVLEDEGRERGHLLAEPDRLTEYERRSLEAAARLDPADVEQARRDLPIYRQRISDIFLTVDLVLTPSVATPAFEIGRRPRDIDGQPVDALWGAFPFAVPFNVAGTPAATVACGLVEDLPVGAQLVTPMHTDALLLEVAESLEEVLCFDRSPVLKRWVHPPSRSGLLA</sequence>
<accession>A0A6J6T7U0</accession>
<name>A0A6J6T7U0_9ZZZZ</name>
<dbReference type="InterPro" id="IPR020556">
    <property type="entry name" value="Amidase_CS"/>
</dbReference>
<dbReference type="PANTHER" id="PTHR11895:SF7">
    <property type="entry name" value="GLUTAMYL-TRNA(GLN) AMIDOTRANSFERASE SUBUNIT A, MITOCHONDRIAL"/>
    <property type="match status" value="1"/>
</dbReference>
<gene>
    <name evidence="3" type="ORF">UFOPK2656_03045</name>
    <name evidence="4" type="ORF">UFOPK3267_00172</name>
    <name evidence="5" type="ORF">UFOPK3651_02962</name>
    <name evidence="6" type="ORF">UFOPK3931_00412</name>
    <name evidence="2" type="ORF">UFOPK4189_03153</name>
</gene>
<evidence type="ECO:0000313" key="3">
    <source>
        <dbReference type="EMBL" id="CAB4743138.1"/>
    </source>
</evidence>
<dbReference type="EMBL" id="CAEZYF010000028">
    <property type="protein sequence ID" value="CAB4743138.1"/>
    <property type="molecule type" value="Genomic_DNA"/>
</dbReference>
<feature type="domain" description="Amidase" evidence="1">
    <location>
        <begin position="27"/>
        <end position="431"/>
    </location>
</feature>
<dbReference type="Pfam" id="PF01425">
    <property type="entry name" value="Amidase"/>
    <property type="match status" value="1"/>
</dbReference>
<dbReference type="GO" id="GO:0003824">
    <property type="term" value="F:catalytic activity"/>
    <property type="evidence" value="ECO:0007669"/>
    <property type="project" value="InterPro"/>
</dbReference>
<organism evidence="3">
    <name type="scientific">freshwater metagenome</name>
    <dbReference type="NCBI Taxonomy" id="449393"/>
    <lineage>
        <taxon>unclassified sequences</taxon>
        <taxon>metagenomes</taxon>
        <taxon>ecological metagenomes</taxon>
    </lineage>
</organism>
<evidence type="ECO:0000313" key="2">
    <source>
        <dbReference type="EMBL" id="CAB4365408.1"/>
    </source>
</evidence>
<dbReference type="SUPFAM" id="SSF75304">
    <property type="entry name" value="Amidase signature (AS) enzymes"/>
    <property type="match status" value="1"/>
</dbReference>
<dbReference type="PANTHER" id="PTHR11895">
    <property type="entry name" value="TRANSAMIDASE"/>
    <property type="match status" value="1"/>
</dbReference>
<evidence type="ECO:0000259" key="1">
    <source>
        <dbReference type="Pfam" id="PF01425"/>
    </source>
</evidence>
<dbReference type="EMBL" id="CAFBMT010000025">
    <property type="protein sequence ID" value="CAB4952678.1"/>
    <property type="molecule type" value="Genomic_DNA"/>
</dbReference>
<dbReference type="InterPro" id="IPR036928">
    <property type="entry name" value="AS_sf"/>
</dbReference>
<evidence type="ECO:0000313" key="5">
    <source>
        <dbReference type="EMBL" id="CAB4952678.1"/>
    </source>
</evidence>
<dbReference type="EMBL" id="CAFBIY010000005">
    <property type="protein sequence ID" value="CAB4846258.1"/>
    <property type="molecule type" value="Genomic_DNA"/>
</dbReference>
<protein>
    <submittedName>
        <fullName evidence="3">Unannotated protein</fullName>
    </submittedName>
</protein>
<dbReference type="EMBL" id="CAFBOL010000006">
    <property type="protein sequence ID" value="CAB4974638.1"/>
    <property type="molecule type" value="Genomic_DNA"/>
</dbReference>
<reference evidence="3" key="1">
    <citation type="submission" date="2020-05" db="EMBL/GenBank/DDBJ databases">
        <authorList>
            <person name="Chiriac C."/>
            <person name="Salcher M."/>
            <person name="Ghai R."/>
            <person name="Kavagutti S V."/>
        </authorList>
    </citation>
    <scope>NUCLEOTIDE SEQUENCE</scope>
</reference>
<dbReference type="InterPro" id="IPR023631">
    <property type="entry name" value="Amidase_dom"/>
</dbReference>
<dbReference type="PROSITE" id="PS00571">
    <property type="entry name" value="AMIDASES"/>
    <property type="match status" value="1"/>
</dbReference>
<evidence type="ECO:0000313" key="4">
    <source>
        <dbReference type="EMBL" id="CAB4846258.1"/>
    </source>
</evidence>
<dbReference type="Gene3D" id="3.90.1300.10">
    <property type="entry name" value="Amidase signature (AS) domain"/>
    <property type="match status" value="1"/>
</dbReference>
<dbReference type="EMBL" id="CAESGF010000031">
    <property type="protein sequence ID" value="CAB4365408.1"/>
    <property type="molecule type" value="Genomic_DNA"/>
</dbReference>
<evidence type="ECO:0000313" key="6">
    <source>
        <dbReference type="EMBL" id="CAB4974638.1"/>
    </source>
</evidence>